<proteinExistence type="predicted"/>
<organism evidence="2 3">
    <name type="scientific">Nephila pilipes</name>
    <name type="common">Giant wood spider</name>
    <name type="synonym">Nephila maculata</name>
    <dbReference type="NCBI Taxonomy" id="299642"/>
    <lineage>
        <taxon>Eukaryota</taxon>
        <taxon>Metazoa</taxon>
        <taxon>Ecdysozoa</taxon>
        <taxon>Arthropoda</taxon>
        <taxon>Chelicerata</taxon>
        <taxon>Arachnida</taxon>
        <taxon>Araneae</taxon>
        <taxon>Araneomorphae</taxon>
        <taxon>Entelegynae</taxon>
        <taxon>Araneoidea</taxon>
        <taxon>Nephilidae</taxon>
        <taxon>Nephila</taxon>
    </lineage>
</organism>
<evidence type="ECO:0000313" key="2">
    <source>
        <dbReference type="EMBL" id="GFT05533.1"/>
    </source>
</evidence>
<gene>
    <name evidence="2" type="primary">AVEN_46973_1</name>
    <name evidence="2" type="ORF">NPIL_576961</name>
</gene>
<evidence type="ECO:0000313" key="3">
    <source>
        <dbReference type="Proteomes" id="UP000887013"/>
    </source>
</evidence>
<comment type="caution">
    <text evidence="2">The sequence shown here is derived from an EMBL/GenBank/DDBJ whole genome shotgun (WGS) entry which is preliminary data.</text>
</comment>
<feature type="domain" description="PiggyBac transposable element-derived protein" evidence="1">
    <location>
        <begin position="76"/>
        <end position="188"/>
    </location>
</feature>
<sequence>MSGRKKLSLQEALDLLQSLPSESSDTLSDEEVSANNLLKCLSDSEEDGQKTDSCLENSVFPTPGCSKSKVNRKWDQVPSGCPDQSSQFPHKIWRRLSNQGISSFSKWRDNRHVYFLSNYHGNDTCVVQRRLKDGTKTDVTASTVVKDYNELMDGIDKTDMLRAIHDRNKKSKNWWFSFAMLEMAYVNS</sequence>
<dbReference type="Proteomes" id="UP000887013">
    <property type="component" value="Unassembled WGS sequence"/>
</dbReference>
<dbReference type="OrthoDB" id="6433285at2759"/>
<dbReference type="Pfam" id="PF13843">
    <property type="entry name" value="DDE_Tnp_1_7"/>
    <property type="match status" value="1"/>
</dbReference>
<name>A0A8X6NC98_NEPPI</name>
<reference evidence="2" key="1">
    <citation type="submission" date="2020-08" db="EMBL/GenBank/DDBJ databases">
        <title>Multicomponent nature underlies the extraordinary mechanical properties of spider dragline silk.</title>
        <authorList>
            <person name="Kono N."/>
            <person name="Nakamura H."/>
            <person name="Mori M."/>
            <person name="Yoshida Y."/>
            <person name="Ohtoshi R."/>
            <person name="Malay A.D."/>
            <person name="Moran D.A.P."/>
            <person name="Tomita M."/>
            <person name="Numata K."/>
            <person name="Arakawa K."/>
        </authorList>
    </citation>
    <scope>NUCLEOTIDE SEQUENCE</scope>
</reference>
<protein>
    <submittedName>
        <fullName evidence="2">DDE_Tnp_1_7 domain-containing protein</fullName>
    </submittedName>
</protein>
<dbReference type="EMBL" id="BMAW01056371">
    <property type="protein sequence ID" value="GFT05533.1"/>
    <property type="molecule type" value="Genomic_DNA"/>
</dbReference>
<keyword evidence="3" id="KW-1185">Reference proteome</keyword>
<accession>A0A8X6NC98</accession>
<evidence type="ECO:0000259" key="1">
    <source>
        <dbReference type="Pfam" id="PF13843"/>
    </source>
</evidence>
<dbReference type="AlphaFoldDB" id="A0A8X6NC98"/>
<dbReference type="InterPro" id="IPR029526">
    <property type="entry name" value="PGBD"/>
</dbReference>